<comment type="caution">
    <text evidence="2">The sequence shown here is derived from an EMBL/GenBank/DDBJ whole genome shotgun (WGS) entry which is preliminary data.</text>
</comment>
<reference evidence="2 3" key="1">
    <citation type="submission" date="2022-08" db="EMBL/GenBank/DDBJ databases">
        <title>Reclassification of Massilia species as members of the genera Telluria, Duganella, Pseudoduganella, Mokoshia gen. nov. and Zemynaea gen. nov. using orthogonal and non-orthogonal genome-based approaches.</title>
        <authorList>
            <person name="Bowman J.P."/>
        </authorList>
    </citation>
    <scope>NUCLEOTIDE SEQUENCE [LARGE SCALE GENOMIC DNA]</scope>
    <source>
        <strain evidence="2 3">JCM 31316</strain>
    </source>
</reference>
<keyword evidence="1" id="KW-0378">Hydrolase</keyword>
<keyword evidence="3" id="KW-1185">Reference proteome</keyword>
<dbReference type="Gene3D" id="3.40.50.1000">
    <property type="entry name" value="HAD superfamily/HAD-like"/>
    <property type="match status" value="1"/>
</dbReference>
<dbReference type="InterPro" id="IPR051540">
    <property type="entry name" value="S-2-haloacid_dehalogenase"/>
</dbReference>
<organism evidence="2 3">
    <name type="scientific">Massilia pinisoli</name>
    <dbReference type="NCBI Taxonomy" id="1772194"/>
    <lineage>
        <taxon>Bacteria</taxon>
        <taxon>Pseudomonadati</taxon>
        <taxon>Pseudomonadota</taxon>
        <taxon>Betaproteobacteria</taxon>
        <taxon>Burkholderiales</taxon>
        <taxon>Oxalobacteraceae</taxon>
        <taxon>Telluria group</taxon>
        <taxon>Massilia</taxon>
    </lineage>
</organism>
<evidence type="ECO:0000313" key="3">
    <source>
        <dbReference type="Proteomes" id="UP001204151"/>
    </source>
</evidence>
<dbReference type="InterPro" id="IPR006439">
    <property type="entry name" value="HAD-SF_hydro_IA"/>
</dbReference>
<dbReference type="InterPro" id="IPR023214">
    <property type="entry name" value="HAD_sf"/>
</dbReference>
<sequence>MTTHLRPKYISFDCYGTLINFQMAELARELFADRVAPENMQQFTTDFARYRLDEVMGDWRPYDQLLCNSVERTCKRWGVEYRDNEGLKFYRAVPTWAPHADVPNALARLAKEYELVILSNAMDAQIQASVDQLGAPFHRVYTAQQAQAYKPRLRAFEYMIDELGCNPEDILHVSSSMRYDHLSADDVGIKHRAFVARGHEPAWPVWGSHQITDLGGLPALVGL</sequence>
<dbReference type="PANTHER" id="PTHR43316:SF9">
    <property type="entry name" value="ACID DEHALOGENASE, PUTATIVE (AFU_ORTHOLOGUE AFUA_6G14460)-RELATED"/>
    <property type="match status" value="1"/>
</dbReference>
<dbReference type="NCBIfam" id="TIGR01428">
    <property type="entry name" value="HAD_type_II"/>
    <property type="match status" value="1"/>
</dbReference>
<evidence type="ECO:0000313" key="2">
    <source>
        <dbReference type="EMBL" id="MCS0580943.1"/>
    </source>
</evidence>
<dbReference type="InterPro" id="IPR006328">
    <property type="entry name" value="2-HAD"/>
</dbReference>
<name>A0ABT1ZM00_9BURK</name>
<dbReference type="PANTHER" id="PTHR43316">
    <property type="entry name" value="HYDROLASE, HALOACID DELAHOGENASE-RELATED"/>
    <property type="match status" value="1"/>
</dbReference>
<dbReference type="SFLD" id="SFLDS00003">
    <property type="entry name" value="Haloacid_Dehalogenase"/>
    <property type="match status" value="1"/>
</dbReference>
<gene>
    <name evidence="2" type="ORF">NX784_05020</name>
</gene>
<dbReference type="InterPro" id="IPR036412">
    <property type="entry name" value="HAD-like_sf"/>
</dbReference>
<proteinExistence type="predicted"/>
<dbReference type="Proteomes" id="UP001204151">
    <property type="component" value="Unassembled WGS sequence"/>
</dbReference>
<protein>
    <submittedName>
        <fullName evidence="2">Haloacid dehalogenase type II</fullName>
    </submittedName>
</protein>
<dbReference type="Pfam" id="PF00702">
    <property type="entry name" value="Hydrolase"/>
    <property type="match status" value="1"/>
</dbReference>
<dbReference type="NCBIfam" id="TIGR01493">
    <property type="entry name" value="HAD-SF-IA-v2"/>
    <property type="match status" value="1"/>
</dbReference>
<dbReference type="Gene3D" id="1.10.150.750">
    <property type="match status" value="1"/>
</dbReference>
<dbReference type="RefSeq" id="WP_258815569.1">
    <property type="nucleotide sequence ID" value="NZ_JANUGW010000003.1"/>
</dbReference>
<dbReference type="EMBL" id="JANUGW010000003">
    <property type="protein sequence ID" value="MCS0580943.1"/>
    <property type="molecule type" value="Genomic_DNA"/>
</dbReference>
<dbReference type="SUPFAM" id="SSF56784">
    <property type="entry name" value="HAD-like"/>
    <property type="match status" value="1"/>
</dbReference>
<accession>A0ABT1ZM00</accession>
<evidence type="ECO:0000256" key="1">
    <source>
        <dbReference type="ARBA" id="ARBA00022801"/>
    </source>
</evidence>
<dbReference type="SFLD" id="SFLDG01129">
    <property type="entry name" value="C1.5:_HAD__Beta-PGM__Phosphata"/>
    <property type="match status" value="1"/>
</dbReference>